<evidence type="ECO:0000256" key="3">
    <source>
        <dbReference type="ARBA" id="ARBA00022448"/>
    </source>
</evidence>
<dbReference type="eggNOG" id="COG0628">
    <property type="taxonomic scope" value="Bacteria"/>
</dbReference>
<evidence type="ECO:0008006" key="11">
    <source>
        <dbReference type="Google" id="ProtNLM"/>
    </source>
</evidence>
<dbReference type="GO" id="GO:0005886">
    <property type="term" value="C:plasma membrane"/>
    <property type="evidence" value="ECO:0007669"/>
    <property type="project" value="UniProtKB-SubCell"/>
</dbReference>
<keyword evidence="10" id="KW-1185">Reference proteome</keyword>
<organism evidence="9 10">
    <name type="scientific">Maridesulfovibrio salexigens (strain ATCC 14822 / DSM 2638 / NCIMB 8403 / VKM B-1763)</name>
    <name type="common">Desulfovibrio salexigens</name>
    <dbReference type="NCBI Taxonomy" id="526222"/>
    <lineage>
        <taxon>Bacteria</taxon>
        <taxon>Pseudomonadati</taxon>
        <taxon>Thermodesulfobacteriota</taxon>
        <taxon>Desulfovibrionia</taxon>
        <taxon>Desulfovibrionales</taxon>
        <taxon>Desulfovibrionaceae</taxon>
        <taxon>Maridesulfovibrio</taxon>
    </lineage>
</organism>
<evidence type="ECO:0000256" key="7">
    <source>
        <dbReference type="ARBA" id="ARBA00023136"/>
    </source>
</evidence>
<evidence type="ECO:0000256" key="8">
    <source>
        <dbReference type="SAM" id="Phobius"/>
    </source>
</evidence>
<protein>
    <recommendedName>
        <fullName evidence="11">AI-2E family transporter</fullName>
    </recommendedName>
</protein>
<keyword evidence="5 8" id="KW-0812">Transmembrane</keyword>
<feature type="transmembrane region" description="Helical" evidence="8">
    <location>
        <begin position="326"/>
        <end position="356"/>
    </location>
</feature>
<feature type="transmembrane region" description="Helical" evidence="8">
    <location>
        <begin position="66"/>
        <end position="84"/>
    </location>
</feature>
<dbReference type="PANTHER" id="PTHR21716">
    <property type="entry name" value="TRANSMEMBRANE PROTEIN"/>
    <property type="match status" value="1"/>
</dbReference>
<dbReference type="RefSeq" id="WP_015852617.1">
    <property type="nucleotide sequence ID" value="NC_012881.1"/>
</dbReference>
<dbReference type="EMBL" id="CP001649">
    <property type="protein sequence ID" value="ACS80801.1"/>
    <property type="molecule type" value="Genomic_DNA"/>
</dbReference>
<dbReference type="Pfam" id="PF01594">
    <property type="entry name" value="AI-2E_transport"/>
    <property type="match status" value="1"/>
</dbReference>
<dbReference type="PANTHER" id="PTHR21716:SF53">
    <property type="entry name" value="PERMEASE PERM-RELATED"/>
    <property type="match status" value="1"/>
</dbReference>
<comment type="subcellular location">
    <subcellularLocation>
        <location evidence="1">Cell membrane</location>
        <topology evidence="1">Multi-pass membrane protein</topology>
    </subcellularLocation>
</comment>
<evidence type="ECO:0000256" key="5">
    <source>
        <dbReference type="ARBA" id="ARBA00022692"/>
    </source>
</evidence>
<feature type="transmembrane region" description="Helical" evidence="8">
    <location>
        <begin position="228"/>
        <end position="258"/>
    </location>
</feature>
<reference evidence="9 10" key="1">
    <citation type="submission" date="2009-06" db="EMBL/GenBank/DDBJ databases">
        <title>Complete sequence of Desulfovibrio salexigens DSM 2638.</title>
        <authorList>
            <consortium name="US DOE Joint Genome Institute"/>
            <person name="Lucas S."/>
            <person name="Copeland A."/>
            <person name="Lapidus A."/>
            <person name="Glavina del Rio T."/>
            <person name="Tice H."/>
            <person name="Bruce D."/>
            <person name="Goodwin L."/>
            <person name="Pitluck S."/>
            <person name="Munk A.C."/>
            <person name="Brettin T."/>
            <person name="Detter J.C."/>
            <person name="Han C."/>
            <person name="Tapia R."/>
            <person name="Larimer F."/>
            <person name="Land M."/>
            <person name="Hauser L."/>
            <person name="Kyrpides N."/>
            <person name="Anderson I."/>
            <person name="Wall J.D."/>
            <person name="Arkin A.P."/>
            <person name="Dehal P."/>
            <person name="Chivian D."/>
            <person name="Giles B."/>
            <person name="Hazen T.C."/>
        </authorList>
    </citation>
    <scope>NUCLEOTIDE SEQUENCE [LARGE SCALE GENOMIC DNA]</scope>
    <source>
        <strain evidence="10">ATCC 14822 / DSM 2638 / NCIMB 8403 / VKM B-1763</strain>
    </source>
</reference>
<keyword evidence="7 8" id="KW-0472">Membrane</keyword>
<dbReference type="GO" id="GO:0055085">
    <property type="term" value="P:transmembrane transport"/>
    <property type="evidence" value="ECO:0007669"/>
    <property type="project" value="TreeGrafter"/>
</dbReference>
<dbReference type="HOGENOM" id="CLU_031275_8_0_7"/>
<evidence type="ECO:0000256" key="2">
    <source>
        <dbReference type="ARBA" id="ARBA00009773"/>
    </source>
</evidence>
<evidence type="ECO:0000256" key="4">
    <source>
        <dbReference type="ARBA" id="ARBA00022475"/>
    </source>
</evidence>
<dbReference type="OrthoDB" id="1010875at2"/>
<dbReference type="STRING" id="526222.Desal_2747"/>
<dbReference type="AlphaFoldDB" id="C6BZG4"/>
<dbReference type="Proteomes" id="UP000002601">
    <property type="component" value="Chromosome"/>
</dbReference>
<sequence length="365" mass="40291">MINDNTPYTFDRVVRLLLIAGFIWVAITLLNTLSAVLVPFAVALTLAYLLNPLVNFVGRYIKNRTAAVLLTLLTLLVPLVKIFWMTVRTVGIEMKQTGVMLARMVNDSAVAQRAAEYIPEDLWHTIVDLAKQEDVRSFLTESGLTDMLKVSAQKALPGIWNIVSGSAHTLGMLAGLFVIFLYLVFLLTDYDKLGKWREQIPSRYRERVASFVDDFTNVTNRYFRTQALIALIIGCLFSLGFLIIKLPLAILLGMLIGLLNMVPYLQIAGLIPAFLLAAINALATGGNFWLALGGVGVVFAVVQVLQDAVLVPRLQGESMGLSPWMILLSLSIWGQLLGFLGLVMALPLTCMALALYRQWVMGQGE</sequence>
<gene>
    <name evidence="9" type="ordered locus">Desal_2747</name>
</gene>
<keyword evidence="3" id="KW-0813">Transport</keyword>
<evidence type="ECO:0000313" key="9">
    <source>
        <dbReference type="EMBL" id="ACS80801.1"/>
    </source>
</evidence>
<name>C6BZG4_MARSD</name>
<feature type="transmembrane region" description="Helical" evidence="8">
    <location>
        <begin position="288"/>
        <end position="306"/>
    </location>
</feature>
<feature type="transmembrane region" description="Helical" evidence="8">
    <location>
        <begin position="36"/>
        <end position="54"/>
    </location>
</feature>
<evidence type="ECO:0000256" key="6">
    <source>
        <dbReference type="ARBA" id="ARBA00022989"/>
    </source>
</evidence>
<dbReference type="InterPro" id="IPR002549">
    <property type="entry name" value="AI-2E-like"/>
</dbReference>
<feature type="transmembrane region" description="Helical" evidence="8">
    <location>
        <begin position="12"/>
        <end position="30"/>
    </location>
</feature>
<feature type="transmembrane region" description="Helical" evidence="8">
    <location>
        <begin position="264"/>
        <end position="283"/>
    </location>
</feature>
<evidence type="ECO:0000313" key="10">
    <source>
        <dbReference type="Proteomes" id="UP000002601"/>
    </source>
</evidence>
<keyword evidence="6 8" id="KW-1133">Transmembrane helix</keyword>
<comment type="similarity">
    <text evidence="2">Belongs to the autoinducer-2 exporter (AI-2E) (TC 2.A.86) family.</text>
</comment>
<keyword evidence="4" id="KW-1003">Cell membrane</keyword>
<dbReference type="KEGG" id="dsa:Desal_2747"/>
<evidence type="ECO:0000256" key="1">
    <source>
        <dbReference type="ARBA" id="ARBA00004651"/>
    </source>
</evidence>
<feature type="transmembrane region" description="Helical" evidence="8">
    <location>
        <begin position="167"/>
        <end position="187"/>
    </location>
</feature>
<accession>C6BZG4</accession>
<proteinExistence type="inferred from homology"/>